<dbReference type="OrthoDB" id="6361914at2759"/>
<dbReference type="Proteomes" id="UP000054350">
    <property type="component" value="Unassembled WGS sequence"/>
</dbReference>
<dbReference type="InterPro" id="IPR052252">
    <property type="entry name" value="CEMIP/CEMIP2"/>
</dbReference>
<evidence type="ECO:0000259" key="1">
    <source>
        <dbReference type="Pfam" id="PF15711"/>
    </source>
</evidence>
<organism evidence="2 3">
    <name type="scientific">Allomyces macrogynus (strain ATCC 38327)</name>
    <name type="common">Allomyces javanicus var. macrogynus</name>
    <dbReference type="NCBI Taxonomy" id="578462"/>
    <lineage>
        <taxon>Eukaryota</taxon>
        <taxon>Fungi</taxon>
        <taxon>Fungi incertae sedis</taxon>
        <taxon>Blastocladiomycota</taxon>
        <taxon>Blastocladiomycetes</taxon>
        <taxon>Blastocladiales</taxon>
        <taxon>Blastocladiaceae</taxon>
        <taxon>Allomyces</taxon>
    </lineage>
</organism>
<reference evidence="2 3" key="1">
    <citation type="submission" date="2009-11" db="EMBL/GenBank/DDBJ databases">
        <title>Annotation of Allomyces macrogynus ATCC 38327.</title>
        <authorList>
            <consortium name="The Broad Institute Genome Sequencing Platform"/>
            <person name="Russ C."/>
            <person name="Cuomo C."/>
            <person name="Burger G."/>
            <person name="Gray M.W."/>
            <person name="Holland P.W.H."/>
            <person name="King N."/>
            <person name="Lang F.B.F."/>
            <person name="Roger A.J."/>
            <person name="Ruiz-Trillo I."/>
            <person name="Young S.K."/>
            <person name="Zeng Q."/>
            <person name="Gargeya S."/>
            <person name="Fitzgerald M."/>
            <person name="Haas B."/>
            <person name="Abouelleil A."/>
            <person name="Alvarado L."/>
            <person name="Arachchi H.M."/>
            <person name="Berlin A."/>
            <person name="Chapman S.B."/>
            <person name="Gearin G."/>
            <person name="Goldberg J."/>
            <person name="Griggs A."/>
            <person name="Gujja S."/>
            <person name="Hansen M."/>
            <person name="Heiman D."/>
            <person name="Howarth C."/>
            <person name="Larimer J."/>
            <person name="Lui A."/>
            <person name="MacDonald P.J.P."/>
            <person name="McCowen C."/>
            <person name="Montmayeur A."/>
            <person name="Murphy C."/>
            <person name="Neiman D."/>
            <person name="Pearson M."/>
            <person name="Priest M."/>
            <person name="Roberts A."/>
            <person name="Saif S."/>
            <person name="Shea T."/>
            <person name="Sisk P."/>
            <person name="Stolte C."/>
            <person name="Sykes S."/>
            <person name="Wortman J."/>
            <person name="Nusbaum C."/>
            <person name="Birren B."/>
        </authorList>
    </citation>
    <scope>NUCLEOTIDE SEQUENCE [LARGE SCALE GENOMIC DNA]</scope>
    <source>
        <strain evidence="2 3">ATCC 38327</strain>
    </source>
</reference>
<evidence type="ECO:0000313" key="3">
    <source>
        <dbReference type="Proteomes" id="UP000054350"/>
    </source>
</evidence>
<dbReference type="InterPro" id="IPR039477">
    <property type="entry name" value="ILEI/PANDER_dom"/>
</dbReference>
<dbReference type="VEuPathDB" id="FungiDB:AMAG_17015"/>
<name>A0A0L0TCK0_ALLM3</name>
<keyword evidence="3" id="KW-1185">Reference proteome</keyword>
<dbReference type="PANTHER" id="PTHR15535:SF17">
    <property type="entry name" value="TRANSMEMBRANE PROTEIN"/>
    <property type="match status" value="1"/>
</dbReference>
<accession>A0A0L0TCK0</accession>
<dbReference type="PROSITE" id="PS52031">
    <property type="entry name" value="GG_LECTIN"/>
    <property type="match status" value="1"/>
</dbReference>
<dbReference type="Pfam" id="PF15711">
    <property type="entry name" value="ILEI"/>
    <property type="match status" value="1"/>
</dbReference>
<dbReference type="PANTHER" id="PTHR15535">
    <property type="entry name" value="TRANSMEMBRANE PROTEIN 2-RELATED"/>
    <property type="match status" value="1"/>
</dbReference>
<proteinExistence type="predicted"/>
<evidence type="ECO:0000313" key="2">
    <source>
        <dbReference type="EMBL" id="KNE72573.1"/>
    </source>
</evidence>
<sequence length="365" mass="39390">MTKNIDFLDCDPSDINLSSMSLSSSNNAATNQRGNTLTPTTMTVTAQGAGLQALLDGHEASITINDQTFTFGLFSRGINMIVVDTAAANMQKAVAISTFDTHGSECLSGSLAETIAMIPETAVVAIVVVDEASMSLTKRGRAAMASIGARLFPRCGWRDGYALITPVRSPYLAVEAHKPDAEGGLTDQVSLTFEFGAPNVPSALPAESTGELRLIKARSAGRNAGSFAEVVVDGVTERFTEQGLQVVIVLKDRKMPLFKALFQTHVDEKESELLFWFLADQQAKWRRKKDTPAAIVCVAVGDMARRMQPKATTVLQKLGSQLVSHVENGVGFAMIAKLHARESIVEAQAPSDRRHTPTRWINLEL</sequence>
<gene>
    <name evidence="2" type="ORF">AMAG_17015</name>
</gene>
<dbReference type="EMBL" id="GG745381">
    <property type="protein sequence ID" value="KNE72573.1"/>
    <property type="molecule type" value="Genomic_DNA"/>
</dbReference>
<protein>
    <recommendedName>
        <fullName evidence="1">ILEI/PANDER domain-containing protein</fullName>
    </recommendedName>
</protein>
<reference evidence="3" key="2">
    <citation type="submission" date="2009-11" db="EMBL/GenBank/DDBJ databases">
        <title>The Genome Sequence of Allomyces macrogynus strain ATCC 38327.</title>
        <authorList>
            <consortium name="The Broad Institute Genome Sequencing Platform"/>
            <person name="Russ C."/>
            <person name="Cuomo C."/>
            <person name="Shea T."/>
            <person name="Young S.K."/>
            <person name="Zeng Q."/>
            <person name="Koehrsen M."/>
            <person name="Haas B."/>
            <person name="Borodovsky M."/>
            <person name="Guigo R."/>
            <person name="Alvarado L."/>
            <person name="Berlin A."/>
            <person name="Borenstein D."/>
            <person name="Chen Z."/>
            <person name="Engels R."/>
            <person name="Freedman E."/>
            <person name="Gellesch M."/>
            <person name="Goldberg J."/>
            <person name="Griggs A."/>
            <person name="Gujja S."/>
            <person name="Heiman D."/>
            <person name="Hepburn T."/>
            <person name="Howarth C."/>
            <person name="Jen D."/>
            <person name="Larson L."/>
            <person name="Lewis B."/>
            <person name="Mehta T."/>
            <person name="Park D."/>
            <person name="Pearson M."/>
            <person name="Roberts A."/>
            <person name="Saif S."/>
            <person name="Shenoy N."/>
            <person name="Sisk P."/>
            <person name="Stolte C."/>
            <person name="Sykes S."/>
            <person name="Walk T."/>
            <person name="White J."/>
            <person name="Yandava C."/>
            <person name="Burger G."/>
            <person name="Gray M.W."/>
            <person name="Holland P.W.H."/>
            <person name="King N."/>
            <person name="Lang F.B.F."/>
            <person name="Roger A.J."/>
            <person name="Ruiz-Trillo I."/>
            <person name="Lander E."/>
            <person name="Nusbaum C."/>
        </authorList>
    </citation>
    <scope>NUCLEOTIDE SEQUENCE [LARGE SCALE GENOMIC DNA]</scope>
    <source>
        <strain evidence="3">ATCC 38327</strain>
    </source>
</reference>
<dbReference type="AlphaFoldDB" id="A0A0L0TCK0"/>
<dbReference type="STRING" id="578462.A0A0L0TCK0"/>
<feature type="domain" description="ILEI/PANDER" evidence="1">
    <location>
        <begin position="76"/>
        <end position="165"/>
    </location>
</feature>